<dbReference type="CDD" id="cd00090">
    <property type="entry name" value="HTH_ARSR"/>
    <property type="match status" value="1"/>
</dbReference>
<dbReference type="InterPro" id="IPR036390">
    <property type="entry name" value="WH_DNA-bd_sf"/>
</dbReference>
<dbReference type="InterPro" id="IPR011991">
    <property type="entry name" value="ArsR-like_HTH"/>
</dbReference>
<dbReference type="Proteomes" id="UP000509241">
    <property type="component" value="Chromosome"/>
</dbReference>
<dbReference type="Gene3D" id="1.10.10.10">
    <property type="entry name" value="Winged helix-like DNA-binding domain superfamily/Winged helix DNA-binding domain"/>
    <property type="match status" value="1"/>
</dbReference>
<sequence>MYQSDPDIQLRDIAIQDADLSTAVDEPVRAMILDMLADEPMTAGDVDAELTSRGIDRTENTVRHHINTLRDAGLVEVVRYEEGRGGTSKYYGATTMLLSYTLPEDADDEIDELVEAARPEVEALLETLTDEYADTIDDIVAAMEPCAHCRTQKYESYVLLTVLRRAFARAR</sequence>
<dbReference type="InterPro" id="IPR001845">
    <property type="entry name" value="HTH_ArsR_DNA-bd_dom"/>
</dbReference>
<protein>
    <submittedName>
        <fullName evidence="2">Helix-turn-helix domain-containing protein</fullName>
    </submittedName>
</protein>
<keyword evidence="3" id="KW-1185">Reference proteome</keyword>
<dbReference type="EMBL" id="CP058601">
    <property type="protein sequence ID" value="QLG47598.1"/>
    <property type="molecule type" value="Genomic_DNA"/>
</dbReference>
<gene>
    <name evidence="2" type="ORF">HYG82_01410</name>
</gene>
<dbReference type="GeneID" id="56031907"/>
<dbReference type="KEGG" id="haly:HYG82_01410"/>
<dbReference type="SUPFAM" id="SSF46785">
    <property type="entry name" value="Winged helix' DNA-binding domain"/>
    <property type="match status" value="1"/>
</dbReference>
<organism evidence="2 3">
    <name type="scientific">Natrinema halophilum</name>
    <dbReference type="NCBI Taxonomy" id="1699371"/>
    <lineage>
        <taxon>Archaea</taxon>
        <taxon>Methanobacteriati</taxon>
        <taxon>Methanobacteriota</taxon>
        <taxon>Stenosarchaea group</taxon>
        <taxon>Halobacteria</taxon>
        <taxon>Halobacteriales</taxon>
        <taxon>Natrialbaceae</taxon>
        <taxon>Natrinema</taxon>
    </lineage>
</organism>
<dbReference type="RefSeq" id="WP_179259340.1">
    <property type="nucleotide sequence ID" value="NZ_CP058601.1"/>
</dbReference>
<dbReference type="AlphaFoldDB" id="A0A7D5KJ19"/>
<name>A0A7D5KJ19_9EURY</name>
<proteinExistence type="predicted"/>
<accession>A0A7D5KJ19</accession>
<dbReference type="OrthoDB" id="371687at2157"/>
<dbReference type="InterPro" id="IPR036388">
    <property type="entry name" value="WH-like_DNA-bd_sf"/>
</dbReference>
<dbReference type="SMART" id="SM00418">
    <property type="entry name" value="HTH_ARSR"/>
    <property type="match status" value="1"/>
</dbReference>
<feature type="domain" description="HTH arsR-type" evidence="1">
    <location>
        <begin position="19"/>
        <end position="103"/>
    </location>
</feature>
<evidence type="ECO:0000259" key="1">
    <source>
        <dbReference type="SMART" id="SM00418"/>
    </source>
</evidence>
<evidence type="ECO:0000313" key="2">
    <source>
        <dbReference type="EMBL" id="QLG47598.1"/>
    </source>
</evidence>
<dbReference type="Pfam" id="PF12840">
    <property type="entry name" value="HTH_20"/>
    <property type="match status" value="1"/>
</dbReference>
<reference evidence="2 3" key="1">
    <citation type="submission" date="2020-07" db="EMBL/GenBank/DDBJ databases">
        <authorList>
            <person name="Cui H."/>
        </authorList>
    </citation>
    <scope>NUCLEOTIDE SEQUENCE [LARGE SCALE GENOMIC DNA]</scope>
    <source>
        <strain evidence="2 3">YPL8</strain>
    </source>
</reference>
<evidence type="ECO:0000313" key="3">
    <source>
        <dbReference type="Proteomes" id="UP000509241"/>
    </source>
</evidence>
<dbReference type="GO" id="GO:0003700">
    <property type="term" value="F:DNA-binding transcription factor activity"/>
    <property type="evidence" value="ECO:0007669"/>
    <property type="project" value="InterPro"/>
</dbReference>